<organism evidence="3 4">
    <name type="scientific">Polyplax serrata</name>
    <name type="common">Common mouse louse</name>
    <dbReference type="NCBI Taxonomy" id="468196"/>
    <lineage>
        <taxon>Eukaryota</taxon>
        <taxon>Metazoa</taxon>
        <taxon>Ecdysozoa</taxon>
        <taxon>Arthropoda</taxon>
        <taxon>Hexapoda</taxon>
        <taxon>Insecta</taxon>
        <taxon>Pterygota</taxon>
        <taxon>Neoptera</taxon>
        <taxon>Paraneoptera</taxon>
        <taxon>Psocodea</taxon>
        <taxon>Troctomorpha</taxon>
        <taxon>Phthiraptera</taxon>
        <taxon>Anoplura</taxon>
        <taxon>Polyplacidae</taxon>
        <taxon>Polyplax</taxon>
    </lineage>
</organism>
<sequence length="1582" mass="176139">MSILKEIAPNADFGKINQLLSCGHALISEESVSLGLPDFPVDNIPKLGEILQKYPSARTIDLLTRLYPYNSFLQKEGKEAVRHILNSFQVKEIPASGNKLTEVKCSSNNNMATCDVSLNSAFVQAQVPCGHLPTETDSDSYIPTDFQENLIVELLQSHSVCDFCIIGPKGCGKSATVFRLANLLNYDVESVVLYQDITSRDLVQQRTTLANGDTVWNNSPLIQAALDGKLAILEGIDQVHPSTLSVIHSLVHDRDIQLYDGKRLVRHDRYEEIKKRNNMTDEDMSSSQILKVHPSFRIVAIADSQTKGVAAPKWLSPEMLSLFLFHEMRPLSYEEESHIIQKLFGSINDKTKKVMNLAVALRNSEDPTLASLSGSFSTRQLLRIAKRLSSYPLDSVYESIQKACLARFLPPITKEAFDNSLKKQGIEPDSPTSLESITCQVTDETVKIGNTEAKRYVTKAKSKVPDILFYDIPQHLALLEWLIQDFSLGEHLLLVGNQGVGKNKIADRLLQLLNRPREYIQLHRDTTVQTLTLQPTMKKGIVSYEDSPLVQAVKNGHVLVIDEADKAPTHVTCILKTLVERSEMTLSDGRKIIPHGDRRKDKPNTIEVHPDFRMIVLANRPGFPFLGNDFFGALGDLFSCHTVDNPSTESEISLLKQYGPNVPEDVILKLVKAFGELRDMADKGLVQYPYSTREVVNVVKHLENFPDEGITDVVGNVFDFDKYSSNALETVLPVLQKHGIPINRSIKDVSLAREYPLPKISNYGTWDISAVIPYSDNPVTVKNIKIVNNKTLESTKTELDITELRGTMFSELQSYATIPLPPRSVVLGAAVTKGSDTSKQLVNVIGINPFRLYVTRPASSEVKIISMESFTPKILPQSKYKFNLVPLAGHLSNCLLVQEESTNYLILVNNIDNSVGRLDLTSTSEKLMKTLGKTFVGQWKLNKQLSKENVVILYSLRHGLVQMLDLNESVTYTLELPLKIKSLQVVSADRWLLQTIDDSKYLLSNKTPQDPMPSLLRSITEKVKSDFSLGTITATVDFDLGDDLLSTVLGQKISSPNRLFVTEECHAAVAVGFPELECSTNDIYCWARPQNVKGWTGAQGESVFLGKASQVVTPVSKILAPRDVQNQQSAIGFLEILDLKRRKLQYIPVPQGSSTWYIDNSTLGIFLCDLSDERLVTVDLNGNIRIWETSYMQLQRSLDDWQKMVGKAGEGSLRLTIDRPSGKDVSEPKHGKVDPENKPHVGGNTWAGGTGGRDTAGLGGKGGPYRLDAGHDVHQIPDIEKDNVPEEVKRAAREMGQKAFQQRLKEIRMSQYDHELYLSYYEPVAKQVKMLKVVIDSVQAKSKERDWVRHQTSGDLDDLKLIEGLTGEKTIYRRRAKKEPDPGTPQTKPKRLKLVADVSGSMYRFNGYDGRLNRMLEASVLVMEAFENQEVKFIYDITGHSGDGYNIPFVEVGKAPKNNKERLEVIKTMHAHSQFCMSGDHTLPATAHAIESLAQEDCDEAIVIVLSDANLERYGIQPARFGQILTSNPDVGAYAILIGSLGDQATRLAATLPAGRAFVCMDLSNIPQIMRQIFTTSVLSSA</sequence>
<dbReference type="InterPro" id="IPR027417">
    <property type="entry name" value="P-loop_NTPase"/>
</dbReference>
<feature type="domain" description="ATPase dynein-related AAA" evidence="2">
    <location>
        <begin position="491"/>
        <end position="638"/>
    </location>
</feature>
<dbReference type="PANTHER" id="PTHR21610">
    <property type="entry name" value="VON WILLEBRAND FACTOR A DOMAIN-CONTAINING PROTEIN 8"/>
    <property type="match status" value="1"/>
</dbReference>
<gene>
    <name evidence="3" type="ORF">RUM44_006105</name>
</gene>
<feature type="region of interest" description="Disordered" evidence="1">
    <location>
        <begin position="1215"/>
        <end position="1260"/>
    </location>
</feature>
<feature type="compositionally biased region" description="Gly residues" evidence="1">
    <location>
        <begin position="1245"/>
        <end position="1260"/>
    </location>
</feature>
<evidence type="ECO:0000313" key="4">
    <source>
        <dbReference type="Proteomes" id="UP001359485"/>
    </source>
</evidence>
<evidence type="ECO:0000259" key="2">
    <source>
        <dbReference type="Pfam" id="PF07728"/>
    </source>
</evidence>
<dbReference type="PANTHER" id="PTHR21610:SF9">
    <property type="entry name" value="VON WILLEBRAND FACTOR A DOMAIN-CONTAINING PROTEIN 8"/>
    <property type="match status" value="1"/>
</dbReference>
<dbReference type="SUPFAM" id="SSF53300">
    <property type="entry name" value="vWA-like"/>
    <property type="match status" value="1"/>
</dbReference>
<comment type="caution">
    <text evidence="3">The sequence shown here is derived from an EMBL/GenBank/DDBJ whole genome shotgun (WGS) entry which is preliminary data.</text>
</comment>
<dbReference type="Gene3D" id="3.40.50.300">
    <property type="entry name" value="P-loop containing nucleotide triphosphate hydrolases"/>
    <property type="match status" value="2"/>
</dbReference>
<dbReference type="InterPro" id="IPR039891">
    <property type="entry name" value="VWA8"/>
</dbReference>
<dbReference type="InterPro" id="IPR036465">
    <property type="entry name" value="vWFA_dom_sf"/>
</dbReference>
<dbReference type="EMBL" id="JAWJWF010000006">
    <property type="protein sequence ID" value="KAK6631576.1"/>
    <property type="molecule type" value="Genomic_DNA"/>
</dbReference>
<dbReference type="SUPFAM" id="SSF52540">
    <property type="entry name" value="P-loop containing nucleoside triphosphate hydrolases"/>
    <property type="match status" value="2"/>
</dbReference>
<reference evidence="3 4" key="1">
    <citation type="submission" date="2023-09" db="EMBL/GenBank/DDBJ databases">
        <title>Genomes of two closely related lineages of the louse Polyplax serrata with different host specificities.</title>
        <authorList>
            <person name="Martinu J."/>
            <person name="Tarabai H."/>
            <person name="Stefka J."/>
            <person name="Hypsa V."/>
        </authorList>
    </citation>
    <scope>NUCLEOTIDE SEQUENCE [LARGE SCALE GENOMIC DNA]</scope>
    <source>
        <strain evidence="3">98ZLc_SE</strain>
    </source>
</reference>
<feature type="compositionally biased region" description="Basic and acidic residues" evidence="1">
    <location>
        <begin position="1216"/>
        <end position="1239"/>
    </location>
</feature>
<protein>
    <recommendedName>
        <fullName evidence="2">ATPase dynein-related AAA domain-containing protein</fullName>
    </recommendedName>
</protein>
<feature type="domain" description="ATPase dynein-related AAA" evidence="2">
    <location>
        <begin position="162"/>
        <end position="323"/>
    </location>
</feature>
<evidence type="ECO:0000256" key="1">
    <source>
        <dbReference type="SAM" id="MobiDB-lite"/>
    </source>
</evidence>
<dbReference type="Pfam" id="PF07728">
    <property type="entry name" value="AAA_5"/>
    <property type="match status" value="2"/>
</dbReference>
<dbReference type="InterPro" id="IPR011704">
    <property type="entry name" value="ATPase_dyneun-rel_AAA"/>
</dbReference>
<accession>A0ABR1AYY5</accession>
<proteinExistence type="predicted"/>
<evidence type="ECO:0000313" key="3">
    <source>
        <dbReference type="EMBL" id="KAK6631576.1"/>
    </source>
</evidence>
<name>A0ABR1AYY5_POLSC</name>
<dbReference type="Proteomes" id="UP001359485">
    <property type="component" value="Unassembled WGS sequence"/>
</dbReference>
<keyword evidence="4" id="KW-1185">Reference proteome</keyword>